<dbReference type="Proteomes" id="UP000299102">
    <property type="component" value="Unassembled WGS sequence"/>
</dbReference>
<name>A0A4C2A9A7_EUMVA</name>
<accession>A0A4C2A9A7</accession>
<gene>
    <name evidence="1" type="ORF">EVAR_62828_1</name>
</gene>
<evidence type="ECO:0000313" key="1">
    <source>
        <dbReference type="EMBL" id="GBP95477.1"/>
    </source>
</evidence>
<protein>
    <submittedName>
        <fullName evidence="1">Uncharacterized protein</fullName>
    </submittedName>
</protein>
<dbReference type="AlphaFoldDB" id="A0A4C2A9A7"/>
<proteinExistence type="predicted"/>
<dbReference type="EMBL" id="BGZK01002636">
    <property type="protein sequence ID" value="GBP95477.1"/>
    <property type="molecule type" value="Genomic_DNA"/>
</dbReference>
<evidence type="ECO:0000313" key="2">
    <source>
        <dbReference type="Proteomes" id="UP000299102"/>
    </source>
</evidence>
<keyword evidence="2" id="KW-1185">Reference proteome</keyword>
<comment type="caution">
    <text evidence="1">The sequence shown here is derived from an EMBL/GenBank/DDBJ whole genome shotgun (WGS) entry which is preliminary data.</text>
</comment>
<organism evidence="1 2">
    <name type="scientific">Eumeta variegata</name>
    <name type="common">Bagworm moth</name>
    <name type="synonym">Eumeta japonica</name>
    <dbReference type="NCBI Taxonomy" id="151549"/>
    <lineage>
        <taxon>Eukaryota</taxon>
        <taxon>Metazoa</taxon>
        <taxon>Ecdysozoa</taxon>
        <taxon>Arthropoda</taxon>
        <taxon>Hexapoda</taxon>
        <taxon>Insecta</taxon>
        <taxon>Pterygota</taxon>
        <taxon>Neoptera</taxon>
        <taxon>Endopterygota</taxon>
        <taxon>Lepidoptera</taxon>
        <taxon>Glossata</taxon>
        <taxon>Ditrysia</taxon>
        <taxon>Tineoidea</taxon>
        <taxon>Psychidae</taxon>
        <taxon>Oiketicinae</taxon>
        <taxon>Eumeta</taxon>
    </lineage>
</organism>
<reference evidence="1 2" key="1">
    <citation type="journal article" date="2019" name="Commun. Biol.">
        <title>The bagworm genome reveals a unique fibroin gene that provides high tensile strength.</title>
        <authorList>
            <person name="Kono N."/>
            <person name="Nakamura H."/>
            <person name="Ohtoshi R."/>
            <person name="Tomita M."/>
            <person name="Numata K."/>
            <person name="Arakawa K."/>
        </authorList>
    </citation>
    <scope>NUCLEOTIDE SEQUENCE [LARGE SCALE GENOMIC DNA]</scope>
</reference>
<sequence>MYIYYELAIKSSSKEGKCLIKQLIEAFHFVTNYTLLSAKRSASSGAARRRSLHGPGRIGNPLLRSLGGREKVMQTDVPFETVTSGHASCNDRASTDHAKCREIL</sequence>